<evidence type="ECO:0000259" key="1">
    <source>
        <dbReference type="PROSITE" id="PS50112"/>
    </source>
</evidence>
<dbReference type="PROSITE" id="PS50112">
    <property type="entry name" value="PAS"/>
    <property type="match status" value="1"/>
</dbReference>
<evidence type="ECO:0000313" key="4">
    <source>
        <dbReference type="EMBL" id="SKA96581.1"/>
    </source>
</evidence>
<evidence type="ECO:0000313" key="5">
    <source>
        <dbReference type="Proteomes" id="UP000189735"/>
    </source>
</evidence>
<dbReference type="InterPro" id="IPR043128">
    <property type="entry name" value="Rev_trsase/Diguanyl_cyclase"/>
</dbReference>
<reference evidence="5" key="1">
    <citation type="submission" date="2017-02" db="EMBL/GenBank/DDBJ databases">
        <authorList>
            <person name="Varghese N."/>
            <person name="Submissions S."/>
        </authorList>
    </citation>
    <scope>NUCLEOTIDE SEQUENCE [LARGE SCALE GENOMIC DNA]</scope>
    <source>
        <strain evidence="5">VKM Ac-2052</strain>
    </source>
</reference>
<dbReference type="AlphaFoldDB" id="A0A1T4Y5J1"/>
<dbReference type="InterPro" id="IPR000160">
    <property type="entry name" value="GGDEF_dom"/>
</dbReference>
<protein>
    <submittedName>
        <fullName evidence="4">PAS domain S-box-containing protein/diguanylate cyclase (GGDEF) domain-containing protein</fullName>
    </submittedName>
</protein>
<dbReference type="Proteomes" id="UP000189735">
    <property type="component" value="Unassembled WGS sequence"/>
</dbReference>
<dbReference type="Gene3D" id="3.30.450.20">
    <property type="entry name" value="PAS domain"/>
    <property type="match status" value="1"/>
</dbReference>
<name>A0A1T4Y5J1_9MICO</name>
<dbReference type="RefSeq" id="WP_078714484.1">
    <property type="nucleotide sequence ID" value="NZ_FUYG01000005.1"/>
</dbReference>
<evidence type="ECO:0000259" key="2">
    <source>
        <dbReference type="PROSITE" id="PS50883"/>
    </source>
</evidence>
<dbReference type="SUPFAM" id="SSF55785">
    <property type="entry name" value="PYP-like sensor domain (PAS domain)"/>
    <property type="match status" value="1"/>
</dbReference>
<dbReference type="SMART" id="SM00091">
    <property type="entry name" value="PAS"/>
    <property type="match status" value="1"/>
</dbReference>
<evidence type="ECO:0000259" key="3">
    <source>
        <dbReference type="PROSITE" id="PS50887"/>
    </source>
</evidence>
<dbReference type="Pfam" id="PF00563">
    <property type="entry name" value="EAL"/>
    <property type="match status" value="1"/>
</dbReference>
<feature type="domain" description="PAS" evidence="1">
    <location>
        <begin position="11"/>
        <end position="63"/>
    </location>
</feature>
<dbReference type="CDD" id="cd01949">
    <property type="entry name" value="GGDEF"/>
    <property type="match status" value="1"/>
</dbReference>
<dbReference type="NCBIfam" id="TIGR00229">
    <property type="entry name" value="sensory_box"/>
    <property type="match status" value="1"/>
</dbReference>
<dbReference type="SUPFAM" id="SSF55073">
    <property type="entry name" value="Nucleotide cyclase"/>
    <property type="match status" value="1"/>
</dbReference>
<dbReference type="InterPro" id="IPR035919">
    <property type="entry name" value="EAL_sf"/>
</dbReference>
<dbReference type="CDD" id="cd01948">
    <property type="entry name" value="EAL"/>
    <property type="match status" value="1"/>
</dbReference>
<feature type="domain" description="GGDEF" evidence="3">
    <location>
        <begin position="193"/>
        <end position="330"/>
    </location>
</feature>
<dbReference type="SMART" id="SM00267">
    <property type="entry name" value="GGDEF"/>
    <property type="match status" value="1"/>
</dbReference>
<proteinExistence type="predicted"/>
<dbReference type="InterPro" id="IPR029787">
    <property type="entry name" value="Nucleotide_cyclase"/>
</dbReference>
<dbReference type="InterPro" id="IPR001633">
    <property type="entry name" value="EAL_dom"/>
</dbReference>
<accession>A0A1T4Y5J1</accession>
<dbReference type="SMART" id="SM00052">
    <property type="entry name" value="EAL"/>
    <property type="match status" value="1"/>
</dbReference>
<dbReference type="PANTHER" id="PTHR44757:SF2">
    <property type="entry name" value="BIOFILM ARCHITECTURE MAINTENANCE PROTEIN MBAA"/>
    <property type="match status" value="1"/>
</dbReference>
<dbReference type="CDD" id="cd00130">
    <property type="entry name" value="PAS"/>
    <property type="match status" value="1"/>
</dbReference>
<dbReference type="Gene3D" id="3.20.20.450">
    <property type="entry name" value="EAL domain"/>
    <property type="match status" value="1"/>
</dbReference>
<dbReference type="PANTHER" id="PTHR44757">
    <property type="entry name" value="DIGUANYLATE CYCLASE DGCP"/>
    <property type="match status" value="1"/>
</dbReference>
<dbReference type="InterPro" id="IPR035965">
    <property type="entry name" value="PAS-like_dom_sf"/>
</dbReference>
<dbReference type="PROSITE" id="PS50883">
    <property type="entry name" value="EAL"/>
    <property type="match status" value="1"/>
</dbReference>
<dbReference type="Pfam" id="PF00990">
    <property type="entry name" value="GGDEF"/>
    <property type="match status" value="1"/>
</dbReference>
<dbReference type="SUPFAM" id="SSF141868">
    <property type="entry name" value="EAL domain-like"/>
    <property type="match status" value="1"/>
</dbReference>
<organism evidence="4 5">
    <name type="scientific">Agreia bicolorata</name>
    <dbReference type="NCBI Taxonomy" id="110935"/>
    <lineage>
        <taxon>Bacteria</taxon>
        <taxon>Bacillati</taxon>
        <taxon>Actinomycetota</taxon>
        <taxon>Actinomycetes</taxon>
        <taxon>Micrococcales</taxon>
        <taxon>Microbacteriaceae</taxon>
        <taxon>Agreia</taxon>
    </lineage>
</organism>
<sequence length="594" mass="64157">MPTNLPVVVDYETLFRAGPGGIVIVDSSSTIVQVNDHILAWTGFVREDLIGTAFARLLPPADRILFSARVVPLLHLDGRVSDMSSALLGKDRVARAAHLSASRVTEQTDAQAPGAAAPAAATVFLFTPRRDRTAEEEHLIRAVRHAEKADALRREAENDLARSTQFDALTSLLSRAGLMPRLADMVRDAPPECVLVTFVLGLDHFRVVNESLGQAAGDQVLKAVAERLTALADEGFLCARVGDDEFVVVGPESARGLSFADTILELVSVPILVDDLDIVVTASVGASEGPITSADDVSPASLAETQVRQATTAMYKAKATGRNRWKRFTSVVDDSAINEIRLLGEIRTALADEQFRLEYQPQLHVETGRLHGYEALMRWDHPERGVIGPADFIDVAERSGLVNQLGAWACRVAIEKCVQLNSVPHARPVTVSVNVSARQLGDPRLADLVGAMLHENRLDPALLTLEITETGLITDSPAAHRNLDLLHGLGIRLSIDDFGTGHAGFAYLKDFPVDELKIDGSFVAGLGVSAEDTAIVASCIDVGHAMGMTVVAERIETRDQLKRLTDMGCDIIQGYLYSVPLRSDDLQSWQGSVL</sequence>
<feature type="domain" description="EAL" evidence="2">
    <location>
        <begin position="339"/>
        <end position="594"/>
    </location>
</feature>
<gene>
    <name evidence="4" type="ORF">SAMN06295879_2275</name>
</gene>
<dbReference type="InterPro" id="IPR052155">
    <property type="entry name" value="Biofilm_reg_signaling"/>
</dbReference>
<dbReference type="InterPro" id="IPR000014">
    <property type="entry name" value="PAS"/>
</dbReference>
<dbReference type="NCBIfam" id="TIGR00254">
    <property type="entry name" value="GGDEF"/>
    <property type="match status" value="1"/>
</dbReference>
<dbReference type="PROSITE" id="PS50887">
    <property type="entry name" value="GGDEF"/>
    <property type="match status" value="1"/>
</dbReference>
<dbReference type="EMBL" id="FUYG01000005">
    <property type="protein sequence ID" value="SKA96581.1"/>
    <property type="molecule type" value="Genomic_DNA"/>
</dbReference>
<dbReference type="Gene3D" id="3.30.70.270">
    <property type="match status" value="1"/>
</dbReference>